<reference evidence="2" key="1">
    <citation type="submission" date="2023-03" db="EMBL/GenBank/DDBJ databases">
        <title>Massive genome expansion in bonnet fungi (Mycena s.s.) driven by repeated elements and novel gene families across ecological guilds.</title>
        <authorList>
            <consortium name="Lawrence Berkeley National Laboratory"/>
            <person name="Harder C.B."/>
            <person name="Miyauchi S."/>
            <person name="Viragh M."/>
            <person name="Kuo A."/>
            <person name="Thoen E."/>
            <person name="Andreopoulos B."/>
            <person name="Lu D."/>
            <person name="Skrede I."/>
            <person name="Drula E."/>
            <person name="Henrissat B."/>
            <person name="Morin E."/>
            <person name="Kohler A."/>
            <person name="Barry K."/>
            <person name="LaButti K."/>
            <person name="Morin E."/>
            <person name="Salamov A."/>
            <person name="Lipzen A."/>
            <person name="Mereny Z."/>
            <person name="Hegedus B."/>
            <person name="Baldrian P."/>
            <person name="Stursova M."/>
            <person name="Weitz H."/>
            <person name="Taylor A."/>
            <person name="Grigoriev I.V."/>
            <person name="Nagy L.G."/>
            <person name="Martin F."/>
            <person name="Kauserud H."/>
        </authorList>
    </citation>
    <scope>NUCLEOTIDE SEQUENCE</scope>
    <source>
        <strain evidence="2">CBHHK067</strain>
    </source>
</reference>
<feature type="region of interest" description="Disordered" evidence="1">
    <location>
        <begin position="554"/>
        <end position="608"/>
    </location>
</feature>
<dbReference type="Proteomes" id="UP001221757">
    <property type="component" value="Unassembled WGS sequence"/>
</dbReference>
<proteinExistence type="predicted"/>
<protein>
    <submittedName>
        <fullName evidence="2">Uncharacterized protein</fullName>
    </submittedName>
</protein>
<name>A0AAD7DGN9_MYCRO</name>
<gene>
    <name evidence="2" type="ORF">B0H17DRAFT_1201662</name>
</gene>
<feature type="compositionally biased region" description="Basic residues" evidence="1">
    <location>
        <begin position="398"/>
        <end position="410"/>
    </location>
</feature>
<dbReference type="EMBL" id="JARKIE010000064">
    <property type="protein sequence ID" value="KAJ7690541.1"/>
    <property type="molecule type" value="Genomic_DNA"/>
</dbReference>
<sequence>MANGSSHDSITASANATTFASRNPGKPVQEARGRKKREPLSNAQKEERRQRQAKATMRAEDLQAAVDAFCAQHADTIVLLAKKHDKEIDYIRSLLLNETGFKASREVSLYGAVMHHLKQEGNIEVPDSGDEQYEGMDRQTVKNRKRAAVLIELHRLTKDAIEEGLAPEEEKEMMAALRAAHELKHMGLRASNIAAATDTRAVANRIQDELIALFQRTGTWGFCLMTRGHSDDTALPTFLHLGEAKAFVIEMLKKAPLDLLRIFEQWSCARSAASVQRDNRSSLCMQISQLVEEALRAITGNDDVRIDYVNMDVAIREMWGIEISGWPADIGMVAPSKVKNVEPLRTLHDGWVSGRICWVKLTPEQVVELTDVLVALRAANGGIVKRCKERSDKDGKHAKAGPRAVGKARKVKEWGKGVAKSTSKRKGRKGRADEYEDKEEEEEEEEEGSASDGDEDEEEEGDEEDDKPPPRRKPMPCASARPTTTSTFPAAAAASALTTSTSTSAAAAAMPVLTTTSTCAATSAALTSADPIFIQYVPPGPCGALADATNRKRKATEAEGTGAAKKHKTVAAPKPKPAAAATHHLPGSGYKTKKTAASKAPCSDATTKSAMRAMAERASVRASAALAAQVPPHA</sequence>
<organism evidence="2 3">
    <name type="scientific">Mycena rosella</name>
    <name type="common">Pink bonnet</name>
    <name type="synonym">Agaricus rosellus</name>
    <dbReference type="NCBI Taxonomy" id="1033263"/>
    <lineage>
        <taxon>Eukaryota</taxon>
        <taxon>Fungi</taxon>
        <taxon>Dikarya</taxon>
        <taxon>Basidiomycota</taxon>
        <taxon>Agaricomycotina</taxon>
        <taxon>Agaricomycetes</taxon>
        <taxon>Agaricomycetidae</taxon>
        <taxon>Agaricales</taxon>
        <taxon>Marasmiineae</taxon>
        <taxon>Mycenaceae</taxon>
        <taxon>Mycena</taxon>
    </lineage>
</organism>
<keyword evidence="3" id="KW-1185">Reference proteome</keyword>
<comment type="caution">
    <text evidence="2">The sequence shown here is derived from an EMBL/GenBank/DDBJ whole genome shotgun (WGS) entry which is preliminary data.</text>
</comment>
<feature type="region of interest" description="Disordered" evidence="1">
    <location>
        <begin position="1"/>
        <end position="58"/>
    </location>
</feature>
<feature type="compositionally biased region" description="Polar residues" evidence="1">
    <location>
        <begin position="1"/>
        <end position="21"/>
    </location>
</feature>
<feature type="compositionally biased region" description="Low complexity" evidence="1">
    <location>
        <begin position="570"/>
        <end position="584"/>
    </location>
</feature>
<feature type="compositionally biased region" description="Acidic residues" evidence="1">
    <location>
        <begin position="434"/>
        <end position="466"/>
    </location>
</feature>
<evidence type="ECO:0000256" key="1">
    <source>
        <dbReference type="SAM" id="MobiDB-lite"/>
    </source>
</evidence>
<dbReference type="AlphaFoldDB" id="A0AAD7DGN9"/>
<feature type="region of interest" description="Disordered" evidence="1">
    <location>
        <begin position="387"/>
        <end position="486"/>
    </location>
</feature>
<evidence type="ECO:0000313" key="2">
    <source>
        <dbReference type="EMBL" id="KAJ7690541.1"/>
    </source>
</evidence>
<evidence type="ECO:0000313" key="3">
    <source>
        <dbReference type="Proteomes" id="UP001221757"/>
    </source>
</evidence>
<accession>A0AAD7DGN9</accession>